<name>A0AAE1CPJ7_9GAST</name>
<comment type="caution">
    <text evidence="1">The sequence shown here is derived from an EMBL/GenBank/DDBJ whole genome shotgun (WGS) entry which is preliminary data.</text>
</comment>
<proteinExistence type="predicted"/>
<gene>
    <name evidence="1" type="ORF">RRG08_036552</name>
</gene>
<dbReference type="Proteomes" id="UP001283361">
    <property type="component" value="Unassembled WGS sequence"/>
</dbReference>
<keyword evidence="2" id="KW-1185">Reference proteome</keyword>
<dbReference type="EMBL" id="JAWDGP010007343">
    <property type="protein sequence ID" value="KAK3724574.1"/>
    <property type="molecule type" value="Genomic_DNA"/>
</dbReference>
<dbReference type="AlphaFoldDB" id="A0AAE1CPJ7"/>
<accession>A0AAE1CPJ7</accession>
<organism evidence="1 2">
    <name type="scientific">Elysia crispata</name>
    <name type="common">lettuce slug</name>
    <dbReference type="NCBI Taxonomy" id="231223"/>
    <lineage>
        <taxon>Eukaryota</taxon>
        <taxon>Metazoa</taxon>
        <taxon>Spiralia</taxon>
        <taxon>Lophotrochozoa</taxon>
        <taxon>Mollusca</taxon>
        <taxon>Gastropoda</taxon>
        <taxon>Heterobranchia</taxon>
        <taxon>Euthyneura</taxon>
        <taxon>Panpulmonata</taxon>
        <taxon>Sacoglossa</taxon>
        <taxon>Placobranchoidea</taxon>
        <taxon>Plakobranchidae</taxon>
        <taxon>Elysia</taxon>
    </lineage>
</organism>
<protein>
    <submittedName>
        <fullName evidence="1">Uncharacterized protein</fullName>
    </submittedName>
</protein>
<sequence>MLDVLCYCAFSLMEIISLQTHTIMKTVSPISLSNILGVLWFCAFSVMEIISRQPPTIMKTVSLTSLSNMLNVLCLCAFSLMETITASHDHENCIPYKLILHAGRLMFLCILLGGNS</sequence>
<evidence type="ECO:0000313" key="2">
    <source>
        <dbReference type="Proteomes" id="UP001283361"/>
    </source>
</evidence>
<reference evidence="1" key="1">
    <citation type="journal article" date="2023" name="G3 (Bethesda)">
        <title>A reference genome for the long-term kleptoplast-retaining sea slug Elysia crispata morphotype clarki.</title>
        <authorList>
            <person name="Eastman K.E."/>
            <person name="Pendleton A.L."/>
            <person name="Shaikh M.A."/>
            <person name="Suttiyut T."/>
            <person name="Ogas R."/>
            <person name="Tomko P."/>
            <person name="Gavelis G."/>
            <person name="Widhalm J.R."/>
            <person name="Wisecaver J.H."/>
        </authorList>
    </citation>
    <scope>NUCLEOTIDE SEQUENCE</scope>
    <source>
        <strain evidence="1">ECLA1</strain>
    </source>
</reference>
<evidence type="ECO:0000313" key="1">
    <source>
        <dbReference type="EMBL" id="KAK3724574.1"/>
    </source>
</evidence>